<keyword evidence="4" id="KW-1185">Reference proteome</keyword>
<evidence type="ECO:0000259" key="2">
    <source>
        <dbReference type="Pfam" id="PF00711"/>
    </source>
</evidence>
<evidence type="ECO:0000256" key="1">
    <source>
        <dbReference type="SAM" id="SignalP"/>
    </source>
</evidence>
<reference evidence="3 4" key="1">
    <citation type="submission" date="2019-09" db="EMBL/GenBank/DDBJ databases">
        <title>Bird 10,000 Genomes (B10K) Project - Family phase.</title>
        <authorList>
            <person name="Zhang G."/>
        </authorList>
    </citation>
    <scope>NUCLEOTIDE SEQUENCE [LARGE SCALE GENOMIC DNA]</scope>
    <source>
        <strain evidence="3">B10K-DU-001-27</strain>
        <tissue evidence="3">Muscle</tissue>
    </source>
</reference>
<keyword evidence="1" id="KW-0732">Signal</keyword>
<dbReference type="SUPFAM" id="SSF57392">
    <property type="entry name" value="Defensin-like"/>
    <property type="match status" value="1"/>
</dbReference>
<dbReference type="Pfam" id="PF00711">
    <property type="entry name" value="Defensin_beta"/>
    <property type="match status" value="1"/>
</dbReference>
<gene>
    <name evidence="3" type="primary">Amp1_3</name>
    <name evidence="3" type="ORF">STEDEN_R14914</name>
</gene>
<feature type="signal peptide" evidence="1">
    <location>
        <begin position="1"/>
        <end position="20"/>
    </location>
</feature>
<name>A0A7K9S6U9_9PASS</name>
<comment type="caution">
    <text evidence="3">The sequence shown here is derived from an EMBL/GenBank/DDBJ whole genome shotgun (WGS) entry which is preliminary data.</text>
</comment>
<evidence type="ECO:0000313" key="4">
    <source>
        <dbReference type="Proteomes" id="UP000572325"/>
    </source>
</evidence>
<organism evidence="3 4">
    <name type="scientific">Sterrhoptilus dennistouni</name>
    <dbReference type="NCBI Taxonomy" id="2585820"/>
    <lineage>
        <taxon>Eukaryota</taxon>
        <taxon>Metazoa</taxon>
        <taxon>Chordata</taxon>
        <taxon>Craniata</taxon>
        <taxon>Vertebrata</taxon>
        <taxon>Euteleostomi</taxon>
        <taxon>Archelosauria</taxon>
        <taxon>Archosauria</taxon>
        <taxon>Dinosauria</taxon>
        <taxon>Saurischia</taxon>
        <taxon>Theropoda</taxon>
        <taxon>Coelurosauria</taxon>
        <taxon>Aves</taxon>
        <taxon>Neognathae</taxon>
        <taxon>Neoaves</taxon>
        <taxon>Telluraves</taxon>
        <taxon>Australaves</taxon>
        <taxon>Passeriformes</taxon>
        <taxon>Sylvioidea</taxon>
        <taxon>Zosteropidae</taxon>
        <taxon>Sterrhoptilus</taxon>
    </lineage>
</organism>
<dbReference type="GO" id="GO:0005576">
    <property type="term" value="C:extracellular region"/>
    <property type="evidence" value="ECO:0007669"/>
    <property type="project" value="InterPro"/>
</dbReference>
<sequence length="56" mass="5912">MKILLLLFPLLLLLIQGAAGSATNCWRRGGICSGGFCPHGTIPRGRCVPGVLCCTR</sequence>
<feature type="domain" description="Beta-defensin-like" evidence="2">
    <location>
        <begin position="23"/>
        <end position="54"/>
    </location>
</feature>
<protein>
    <submittedName>
        <fullName evidence="3">AMP1 protein</fullName>
    </submittedName>
</protein>
<evidence type="ECO:0000313" key="3">
    <source>
        <dbReference type="EMBL" id="NXI31844.1"/>
    </source>
</evidence>
<dbReference type="GO" id="GO:0006952">
    <property type="term" value="P:defense response"/>
    <property type="evidence" value="ECO:0007669"/>
    <property type="project" value="InterPro"/>
</dbReference>
<dbReference type="InterPro" id="IPR001855">
    <property type="entry name" value="Defensin_beta-like"/>
</dbReference>
<accession>A0A7K9S6U9</accession>
<dbReference type="Proteomes" id="UP000572325">
    <property type="component" value="Unassembled WGS sequence"/>
</dbReference>
<dbReference type="EMBL" id="VWZU01016850">
    <property type="protein sequence ID" value="NXI31844.1"/>
    <property type="molecule type" value="Genomic_DNA"/>
</dbReference>
<feature type="chain" id="PRO_5029535274" evidence="1">
    <location>
        <begin position="21"/>
        <end position="56"/>
    </location>
</feature>
<feature type="non-terminal residue" evidence="3">
    <location>
        <position position="56"/>
    </location>
</feature>
<dbReference type="AlphaFoldDB" id="A0A7K9S6U9"/>
<proteinExistence type="predicted"/>
<feature type="non-terminal residue" evidence="3">
    <location>
        <position position="1"/>
    </location>
</feature>